<dbReference type="InterPro" id="IPR019775">
    <property type="entry name" value="WD40_repeat_CS"/>
</dbReference>
<feature type="repeat" description="WD" evidence="5">
    <location>
        <begin position="114"/>
        <end position="155"/>
    </location>
</feature>
<organism evidence="6 7">
    <name type="scientific">Fragariocoptes setiger</name>
    <dbReference type="NCBI Taxonomy" id="1670756"/>
    <lineage>
        <taxon>Eukaryota</taxon>
        <taxon>Metazoa</taxon>
        <taxon>Ecdysozoa</taxon>
        <taxon>Arthropoda</taxon>
        <taxon>Chelicerata</taxon>
        <taxon>Arachnida</taxon>
        <taxon>Acari</taxon>
        <taxon>Acariformes</taxon>
        <taxon>Trombidiformes</taxon>
        <taxon>Prostigmata</taxon>
        <taxon>Eupodina</taxon>
        <taxon>Eriophyoidea</taxon>
        <taxon>Phytoptidae</taxon>
        <taxon>Fragariocoptes</taxon>
    </lineage>
</organism>
<proteinExistence type="predicted"/>
<dbReference type="EMBL" id="JAIFTH010001142">
    <property type="protein sequence ID" value="KAG9508661.1"/>
    <property type="molecule type" value="Genomic_DNA"/>
</dbReference>
<name>A0ABQ7S5K8_9ACAR</name>
<dbReference type="GO" id="GO:1990904">
    <property type="term" value="C:ribonucleoprotein complex"/>
    <property type="evidence" value="ECO:0007669"/>
    <property type="project" value="UniProtKB-KW"/>
</dbReference>
<reference evidence="6 7" key="1">
    <citation type="submission" date="2020-10" db="EMBL/GenBank/DDBJ databases">
        <authorList>
            <person name="Klimov P.B."/>
            <person name="Dyachkov S.M."/>
            <person name="Chetverikov P.E."/>
        </authorList>
    </citation>
    <scope>NUCLEOTIDE SEQUENCE [LARGE SCALE GENOMIC DNA]</scope>
    <source>
        <strain evidence="6">BMOC 18-1129-001#AD2665</strain>
        <tissue evidence="6">Entire mites</tissue>
    </source>
</reference>
<dbReference type="PROSITE" id="PS50082">
    <property type="entry name" value="WD_REPEATS_2"/>
    <property type="match status" value="7"/>
</dbReference>
<dbReference type="PROSITE" id="PS50294">
    <property type="entry name" value="WD_REPEATS_REGION"/>
    <property type="match status" value="4"/>
</dbReference>
<feature type="non-terminal residue" evidence="6">
    <location>
        <position position="1"/>
    </location>
</feature>
<dbReference type="InterPro" id="IPR020472">
    <property type="entry name" value="WD40_PAC1"/>
</dbReference>
<dbReference type="CDD" id="cd00200">
    <property type="entry name" value="WD40"/>
    <property type="match status" value="1"/>
</dbReference>
<evidence type="ECO:0000256" key="3">
    <source>
        <dbReference type="ARBA" id="ARBA00022737"/>
    </source>
</evidence>
<dbReference type="PANTHER" id="PTHR44006:SF1">
    <property type="entry name" value="U5 SMALL NUCLEAR RIBONUCLEOPROTEIN 40 KDA PROTEIN"/>
    <property type="match status" value="1"/>
</dbReference>
<dbReference type="InterPro" id="IPR036322">
    <property type="entry name" value="WD40_repeat_dom_sf"/>
</dbReference>
<dbReference type="PANTHER" id="PTHR44006">
    <property type="entry name" value="U5 SMALL NUCLEAR RIBONUCLEOPROTEIN 40 KDA PROTEIN"/>
    <property type="match status" value="1"/>
</dbReference>
<protein>
    <submittedName>
        <fullName evidence="6">U5 small nuclear ribonucleoprotein 40 kDa protein</fullName>
    </submittedName>
</protein>
<evidence type="ECO:0000256" key="5">
    <source>
        <dbReference type="PROSITE-ProRule" id="PRU00221"/>
    </source>
</evidence>
<evidence type="ECO:0000256" key="1">
    <source>
        <dbReference type="ARBA" id="ARBA00022574"/>
    </source>
</evidence>
<keyword evidence="3" id="KW-0677">Repeat</keyword>
<dbReference type="InterPro" id="IPR052234">
    <property type="entry name" value="U5_snRNP_Component"/>
</dbReference>
<comment type="caution">
    <text evidence="6">The sequence shown here is derived from an EMBL/GenBank/DDBJ whole genome shotgun (WGS) entry which is preliminary data.</text>
</comment>
<sequence>LEEKTNNNILEQQQLLKITMTKRPSSGDDGQLALYKRTKSGTQSLEVTEMQQDEDAPKRFSSLKEPLMLLTGHEAGILTCKFHPHGDTLASAGHDRSIFLWKVHDDCKNYATLKNAHANSITDLVYSSDGSRLFSCSADKTVIIWDNQTGVRIKKLKEHYAIVNALSVPIEDPNLLASVGDDNQIIIWDVRKRKYAFLHEDNYPLTSVAFTKNGHSVVCGGIENVLKVWDLRKDAMIYGMRGHTDTVTGLALSPDGNYVLSNSMDRTLKVWDVRPFAPDNRLLTSYVGHQHSFEKNLLRCNWSCDGKMVSAGSSDRSVYIWDTRSCQILYKLPGHQGSVNEVVFHPSEPIVLSCSSDKQLYMGEIEPLSH</sequence>
<dbReference type="Gene3D" id="2.130.10.10">
    <property type="entry name" value="YVTN repeat-like/Quinoprotein amine dehydrogenase"/>
    <property type="match status" value="1"/>
</dbReference>
<feature type="repeat" description="WD" evidence="5">
    <location>
        <begin position="240"/>
        <end position="274"/>
    </location>
</feature>
<dbReference type="SUPFAM" id="SSF50978">
    <property type="entry name" value="WD40 repeat-like"/>
    <property type="match status" value="1"/>
</dbReference>
<dbReference type="SMART" id="SM00320">
    <property type="entry name" value="WD40"/>
    <property type="match status" value="7"/>
</dbReference>
<evidence type="ECO:0000313" key="7">
    <source>
        <dbReference type="Proteomes" id="UP000825002"/>
    </source>
</evidence>
<dbReference type="PROSITE" id="PS00678">
    <property type="entry name" value="WD_REPEATS_1"/>
    <property type="match status" value="2"/>
</dbReference>
<keyword evidence="1 5" id="KW-0853">WD repeat</keyword>
<accession>A0ABQ7S5K8</accession>
<dbReference type="PIRSF" id="PIRSF002394">
    <property type="entry name" value="GN-bd_beta"/>
    <property type="match status" value="1"/>
</dbReference>
<feature type="repeat" description="WD" evidence="5">
    <location>
        <begin position="302"/>
        <end position="331"/>
    </location>
</feature>
<dbReference type="PRINTS" id="PR00320">
    <property type="entry name" value="GPROTEINBRPT"/>
</dbReference>
<evidence type="ECO:0000313" key="6">
    <source>
        <dbReference type="EMBL" id="KAG9508661.1"/>
    </source>
</evidence>
<feature type="repeat" description="WD" evidence="5">
    <location>
        <begin position="70"/>
        <end position="103"/>
    </location>
</feature>
<dbReference type="Proteomes" id="UP000825002">
    <property type="component" value="Unassembled WGS sequence"/>
</dbReference>
<evidence type="ECO:0000256" key="2">
    <source>
        <dbReference type="ARBA" id="ARBA00022664"/>
    </source>
</evidence>
<feature type="repeat" description="WD" evidence="5">
    <location>
        <begin position="156"/>
        <end position="198"/>
    </location>
</feature>
<keyword evidence="7" id="KW-1185">Reference proteome</keyword>
<dbReference type="Pfam" id="PF00400">
    <property type="entry name" value="WD40"/>
    <property type="match status" value="7"/>
</dbReference>
<gene>
    <name evidence="6" type="primary">SNRNP40</name>
    <name evidence="6" type="ORF">GZH46_02836</name>
</gene>
<keyword evidence="2" id="KW-0507">mRNA processing</keyword>
<keyword evidence="6" id="KW-0687">Ribonucleoprotein</keyword>
<feature type="repeat" description="WD" evidence="5">
    <location>
        <begin position="332"/>
        <end position="370"/>
    </location>
</feature>
<dbReference type="InterPro" id="IPR015943">
    <property type="entry name" value="WD40/YVTN_repeat-like_dom_sf"/>
</dbReference>
<feature type="repeat" description="WD" evidence="5">
    <location>
        <begin position="198"/>
        <end position="239"/>
    </location>
</feature>
<dbReference type="InterPro" id="IPR001680">
    <property type="entry name" value="WD40_rpt"/>
</dbReference>
<evidence type="ECO:0000256" key="4">
    <source>
        <dbReference type="ARBA" id="ARBA00023187"/>
    </source>
</evidence>
<keyword evidence="4" id="KW-0508">mRNA splicing</keyword>